<dbReference type="Pfam" id="PF00874">
    <property type="entry name" value="PRD"/>
    <property type="match status" value="1"/>
</dbReference>
<dbReference type="InterPro" id="IPR050661">
    <property type="entry name" value="BglG_antiterminators"/>
</dbReference>
<dbReference type="CDD" id="cd00211">
    <property type="entry name" value="PTS_IIA_fru"/>
    <property type="match status" value="1"/>
</dbReference>
<evidence type="ECO:0000259" key="5">
    <source>
        <dbReference type="PROSITE" id="PS51099"/>
    </source>
</evidence>
<dbReference type="InterPro" id="IPR013011">
    <property type="entry name" value="PTS_EIIB_2"/>
</dbReference>
<dbReference type="InterPro" id="IPR036634">
    <property type="entry name" value="PRD_sf"/>
</dbReference>
<comment type="subunit">
    <text evidence="1">Homodimer or homotrimer. Seems to be a monomer when not phosphorylated.</text>
</comment>
<dbReference type="PATRIC" id="fig|1432562.3.peg.1856"/>
<dbReference type="InterPro" id="IPR036390">
    <property type="entry name" value="WH_DNA-bd_sf"/>
</dbReference>
<proteinExistence type="predicted"/>
<dbReference type="Pfam" id="PF00359">
    <property type="entry name" value="PTS_EIIA_2"/>
    <property type="match status" value="1"/>
</dbReference>
<dbReference type="Proteomes" id="UP000034287">
    <property type="component" value="Unassembled WGS sequence"/>
</dbReference>
<dbReference type="InterPro" id="IPR011608">
    <property type="entry name" value="PRD"/>
</dbReference>
<dbReference type="InterPro" id="IPR036095">
    <property type="entry name" value="PTS_EIIB-like_sf"/>
</dbReference>
<keyword evidence="8" id="KW-1185">Reference proteome</keyword>
<dbReference type="PROSITE" id="PS51099">
    <property type="entry name" value="PTS_EIIB_TYPE_2"/>
    <property type="match status" value="1"/>
</dbReference>
<dbReference type="InterPro" id="IPR013196">
    <property type="entry name" value="HTH_11"/>
</dbReference>
<dbReference type="Gene3D" id="1.10.10.10">
    <property type="entry name" value="Winged helix-like DNA-binding domain superfamily/Winged helix DNA-binding domain"/>
    <property type="match status" value="1"/>
</dbReference>
<accession>A0A0M2SLU3</accession>
<evidence type="ECO:0000256" key="1">
    <source>
        <dbReference type="ARBA" id="ARBA00011798"/>
    </source>
</evidence>
<dbReference type="SUPFAM" id="SSF63520">
    <property type="entry name" value="PTS-regulatory domain, PRD"/>
    <property type="match status" value="1"/>
</dbReference>
<dbReference type="PANTHER" id="PTHR30185">
    <property type="entry name" value="CRYPTIC BETA-GLUCOSIDE BGL OPERON ANTITERMINATOR"/>
    <property type="match status" value="1"/>
</dbReference>
<dbReference type="STRING" id="1432562.WN59_09385"/>
<feature type="domain" description="PTS EIIA type-2" evidence="4">
    <location>
        <begin position="551"/>
        <end position="691"/>
    </location>
</feature>
<dbReference type="InterPro" id="IPR002178">
    <property type="entry name" value="PTS_EIIA_type-2_dom"/>
</dbReference>
<evidence type="ECO:0000259" key="6">
    <source>
        <dbReference type="PROSITE" id="PS51372"/>
    </source>
</evidence>
<reference evidence="7 8" key="1">
    <citation type="submission" date="2015-04" db="EMBL/GenBank/DDBJ databases">
        <title>Taxonomic description and genome sequence of Salinicoccus sediminis sp. nov., a novel hyper halotolerant bacterium isolated from marine sediment.</title>
        <authorList>
            <person name="Mathan Kumar R."/>
            <person name="Kaur G."/>
            <person name="Kumar N."/>
            <person name="Kumar A."/>
            <person name="Singh N.K."/>
            <person name="Kaur N."/>
            <person name="Mayilraj S."/>
        </authorList>
    </citation>
    <scope>NUCLEOTIDE SEQUENCE [LARGE SCALE GENOMIC DNA]</scope>
    <source>
        <strain evidence="7 8">SV-16</strain>
    </source>
</reference>
<dbReference type="Pfam" id="PF08279">
    <property type="entry name" value="HTH_11"/>
    <property type="match status" value="1"/>
</dbReference>
<evidence type="ECO:0000256" key="3">
    <source>
        <dbReference type="ARBA" id="ARBA00022737"/>
    </source>
</evidence>
<dbReference type="CDD" id="cd05568">
    <property type="entry name" value="PTS_IIB_bgl_like"/>
    <property type="match status" value="1"/>
</dbReference>
<evidence type="ECO:0000256" key="2">
    <source>
        <dbReference type="ARBA" id="ARBA00022679"/>
    </source>
</evidence>
<organism evidence="7 8">
    <name type="scientific">Salinicoccus sediminis</name>
    <dbReference type="NCBI Taxonomy" id="1432562"/>
    <lineage>
        <taxon>Bacteria</taxon>
        <taxon>Bacillati</taxon>
        <taxon>Bacillota</taxon>
        <taxon>Bacilli</taxon>
        <taxon>Bacillales</taxon>
        <taxon>Staphylococcaceae</taxon>
        <taxon>Salinicoccus</taxon>
    </lineage>
</organism>
<dbReference type="EMBL" id="LAYZ01000024">
    <property type="protein sequence ID" value="KKK33817.1"/>
    <property type="molecule type" value="Genomic_DNA"/>
</dbReference>
<dbReference type="OrthoDB" id="369398at2"/>
<dbReference type="AlphaFoldDB" id="A0A0M2SLU3"/>
<dbReference type="PANTHER" id="PTHR30185:SF9">
    <property type="entry name" value="MANNITOL-SPECIFIC PHOSPHOTRANSFERASE ENZYME IIA COMPONENT"/>
    <property type="match status" value="1"/>
</dbReference>
<keyword evidence="3" id="KW-0677">Repeat</keyword>
<dbReference type="InterPro" id="IPR016152">
    <property type="entry name" value="PTrfase/Anion_transptr"/>
</dbReference>
<protein>
    <submittedName>
        <fullName evidence="7">Uncharacterized protein</fullName>
    </submittedName>
</protein>
<dbReference type="PROSITE" id="PS51372">
    <property type="entry name" value="PRD_2"/>
    <property type="match status" value="2"/>
</dbReference>
<dbReference type="SUPFAM" id="SSF55804">
    <property type="entry name" value="Phoshotransferase/anion transport protein"/>
    <property type="match status" value="1"/>
</dbReference>
<dbReference type="PROSITE" id="PS51094">
    <property type="entry name" value="PTS_EIIA_TYPE_2"/>
    <property type="match status" value="1"/>
</dbReference>
<feature type="domain" description="PTS EIIB type-2" evidence="5">
    <location>
        <begin position="409"/>
        <end position="500"/>
    </location>
</feature>
<evidence type="ECO:0000313" key="8">
    <source>
        <dbReference type="Proteomes" id="UP000034287"/>
    </source>
</evidence>
<dbReference type="GO" id="GO:0006355">
    <property type="term" value="P:regulation of DNA-templated transcription"/>
    <property type="evidence" value="ECO:0007669"/>
    <property type="project" value="InterPro"/>
</dbReference>
<name>A0A0M2SLU3_9STAP</name>
<comment type="caution">
    <text evidence="7">The sequence shown here is derived from an EMBL/GenBank/DDBJ whole genome shotgun (WGS) entry which is preliminary data.</text>
</comment>
<dbReference type="RefSeq" id="WP_046516299.1">
    <property type="nucleotide sequence ID" value="NZ_LAYZ01000024.1"/>
</dbReference>
<gene>
    <name evidence="7" type="ORF">WN59_09385</name>
</gene>
<sequence length="709" mass="81221">MDKRSSAILRLLAESDKYLSIEELASSLNVSKRTIYNDIEKINQWLTDVHGSQIEKVHGMGIFIPDEVKAGIWSSMDRESVSYYEYSKGERHAWIFLLLSLDIDTPYFIGTFQSLFKVSRNTVIDDIKQVRKSINKQDISITSSISEGYLVAGNEIGIRHMIMDYVQYLSSNAGLSTEKDMHLNLQEKLFTPSDIHLVGNLLSAYEEMAGTGIAEDIRPLISTWMLCFYQRMRNDRTLHLSHSEKEAIKAAPEFKIADSIFEQFLDVFTEDESVYFTRILLGAKIRFSKSSDYETENILNLESIVDTLIDSFQQKAAVTFPEQNSLYQNLLLHMKPAYYRIKYHINISNPLTDKIKKEYKEIFSITREIIQPLERLVCQKINDDELAYIAIHFGGWLKRNALTVNERILRIMIVCPNGIGTSRIMENQMINLLPEYEIVSLFAEKDYEKLYSLTSTVDFVVSSVPLEDKGVPVIVVNPLFSAKDKETLLTHGKLDQYTYSQNEMPKVDTLLDIIDQYADIKDSESLREKIIEYLSPTVNTEPDTHKPMFKDLLPLNRIQVVKTVEDWKDAIEIASRPLIGDGCIAYSYVTAMKKLIIDKGTYMVTSDSIAFPHALPADGVRHTGMSLLLVKNSIKIKDKPVKLFIVLASEDNEKHLKAMEQLTRILSDRTRKNHILNAENRHEIIKLLNFNEGKGDGNCEIPDRETDRC</sequence>
<feature type="domain" description="PRD" evidence="6">
    <location>
        <begin position="296"/>
        <end position="403"/>
    </location>
</feature>
<keyword evidence="2" id="KW-0808">Transferase</keyword>
<evidence type="ECO:0000313" key="7">
    <source>
        <dbReference type="EMBL" id="KKK33817.1"/>
    </source>
</evidence>
<dbReference type="Gene3D" id="3.40.50.2300">
    <property type="match status" value="1"/>
</dbReference>
<dbReference type="SUPFAM" id="SSF46785">
    <property type="entry name" value="Winged helix' DNA-binding domain"/>
    <property type="match status" value="1"/>
</dbReference>
<dbReference type="Gene3D" id="1.10.1790.10">
    <property type="entry name" value="PRD domain"/>
    <property type="match status" value="1"/>
</dbReference>
<dbReference type="SUPFAM" id="SSF52794">
    <property type="entry name" value="PTS system IIB component-like"/>
    <property type="match status" value="1"/>
</dbReference>
<dbReference type="GO" id="GO:0009401">
    <property type="term" value="P:phosphoenolpyruvate-dependent sugar phosphotransferase system"/>
    <property type="evidence" value="ECO:0007669"/>
    <property type="project" value="InterPro"/>
</dbReference>
<dbReference type="GO" id="GO:0008982">
    <property type="term" value="F:protein-N(PI)-phosphohistidine-sugar phosphotransferase activity"/>
    <property type="evidence" value="ECO:0007669"/>
    <property type="project" value="InterPro"/>
</dbReference>
<dbReference type="Gene3D" id="3.40.930.10">
    <property type="entry name" value="Mannitol-specific EII, Chain A"/>
    <property type="match status" value="1"/>
</dbReference>
<dbReference type="InterPro" id="IPR036388">
    <property type="entry name" value="WH-like_DNA-bd_sf"/>
</dbReference>
<feature type="domain" description="PRD" evidence="6">
    <location>
        <begin position="189"/>
        <end position="290"/>
    </location>
</feature>
<evidence type="ECO:0000259" key="4">
    <source>
        <dbReference type="PROSITE" id="PS51094"/>
    </source>
</evidence>